<accession>A0ABR0SBP8</accession>
<dbReference type="SMART" id="SM00360">
    <property type="entry name" value="RRM"/>
    <property type="match status" value="1"/>
</dbReference>
<dbReference type="PANTHER" id="PTHR48025">
    <property type="entry name" value="OS02G0815200 PROTEIN"/>
    <property type="match status" value="1"/>
</dbReference>
<dbReference type="Proteomes" id="UP001338125">
    <property type="component" value="Unassembled WGS sequence"/>
</dbReference>
<name>A0ABR0SBP8_9HYPO</name>
<dbReference type="EMBL" id="JAVFKD010000014">
    <property type="protein sequence ID" value="KAK5989603.1"/>
    <property type="molecule type" value="Genomic_DNA"/>
</dbReference>
<keyword evidence="6" id="KW-1185">Reference proteome</keyword>
<dbReference type="InterPro" id="IPR050502">
    <property type="entry name" value="Euk_RNA-bind_prot"/>
</dbReference>
<evidence type="ECO:0000313" key="5">
    <source>
        <dbReference type="EMBL" id="KAK5989603.1"/>
    </source>
</evidence>
<evidence type="ECO:0000259" key="4">
    <source>
        <dbReference type="PROSITE" id="PS50102"/>
    </source>
</evidence>
<dbReference type="SUPFAM" id="SSF54928">
    <property type="entry name" value="RNA-binding domain, RBD"/>
    <property type="match status" value="1"/>
</dbReference>
<reference evidence="5 6" key="1">
    <citation type="submission" date="2024-01" db="EMBL/GenBank/DDBJ databases">
        <title>Complete genome of Cladobotryum mycophilum ATHUM6906.</title>
        <authorList>
            <person name="Christinaki A.C."/>
            <person name="Myridakis A.I."/>
            <person name="Kouvelis V.N."/>
        </authorList>
    </citation>
    <scope>NUCLEOTIDE SEQUENCE [LARGE SCALE GENOMIC DNA]</scope>
    <source>
        <strain evidence="5 6">ATHUM6906</strain>
    </source>
</reference>
<feature type="chain" id="PRO_5047010361" evidence="3">
    <location>
        <begin position="19"/>
        <end position="100"/>
    </location>
</feature>
<dbReference type="InterPro" id="IPR012677">
    <property type="entry name" value="Nucleotide-bd_a/b_plait_sf"/>
</dbReference>
<dbReference type="Gene3D" id="3.30.70.330">
    <property type="match status" value="1"/>
</dbReference>
<sequence>MKANNFLTLLATVAPAFARLYVGHLNHEVTQDDLEAFFAKYWTVKSTLLATDPKTGLSRGYGFVTLSSDSEEYNAIEAFNGAEWKGRTLQVIKDGSVENV</sequence>
<evidence type="ECO:0000256" key="1">
    <source>
        <dbReference type="ARBA" id="ARBA00022884"/>
    </source>
</evidence>
<keyword evidence="1 2" id="KW-0694">RNA-binding</keyword>
<feature type="signal peptide" evidence="3">
    <location>
        <begin position="1"/>
        <end position="18"/>
    </location>
</feature>
<gene>
    <name evidence="5" type="ORF">PT974_07857</name>
</gene>
<dbReference type="PROSITE" id="PS50102">
    <property type="entry name" value="RRM"/>
    <property type="match status" value="1"/>
</dbReference>
<dbReference type="Pfam" id="PF00076">
    <property type="entry name" value="RRM_1"/>
    <property type="match status" value="1"/>
</dbReference>
<proteinExistence type="predicted"/>
<feature type="domain" description="RRM" evidence="4">
    <location>
        <begin position="18"/>
        <end position="91"/>
    </location>
</feature>
<evidence type="ECO:0000256" key="2">
    <source>
        <dbReference type="PROSITE-ProRule" id="PRU00176"/>
    </source>
</evidence>
<dbReference type="InterPro" id="IPR035979">
    <property type="entry name" value="RBD_domain_sf"/>
</dbReference>
<dbReference type="PANTHER" id="PTHR48025:SF1">
    <property type="entry name" value="RRM DOMAIN-CONTAINING PROTEIN"/>
    <property type="match status" value="1"/>
</dbReference>
<comment type="caution">
    <text evidence="5">The sequence shown here is derived from an EMBL/GenBank/DDBJ whole genome shotgun (WGS) entry which is preliminary data.</text>
</comment>
<organism evidence="5 6">
    <name type="scientific">Cladobotryum mycophilum</name>
    <dbReference type="NCBI Taxonomy" id="491253"/>
    <lineage>
        <taxon>Eukaryota</taxon>
        <taxon>Fungi</taxon>
        <taxon>Dikarya</taxon>
        <taxon>Ascomycota</taxon>
        <taxon>Pezizomycotina</taxon>
        <taxon>Sordariomycetes</taxon>
        <taxon>Hypocreomycetidae</taxon>
        <taxon>Hypocreales</taxon>
        <taxon>Hypocreaceae</taxon>
        <taxon>Cladobotryum</taxon>
    </lineage>
</organism>
<dbReference type="InterPro" id="IPR000504">
    <property type="entry name" value="RRM_dom"/>
</dbReference>
<protein>
    <submittedName>
        <fullName evidence="5">RNA-binding protein RbpA</fullName>
    </submittedName>
</protein>
<evidence type="ECO:0000256" key="3">
    <source>
        <dbReference type="SAM" id="SignalP"/>
    </source>
</evidence>
<evidence type="ECO:0000313" key="6">
    <source>
        <dbReference type="Proteomes" id="UP001338125"/>
    </source>
</evidence>
<keyword evidence="3" id="KW-0732">Signal</keyword>